<evidence type="ECO:0000256" key="5">
    <source>
        <dbReference type="ARBA" id="ARBA00023136"/>
    </source>
</evidence>
<evidence type="ECO:0000313" key="12">
    <source>
        <dbReference type="EMBL" id="SUK90398.1"/>
    </source>
</evidence>
<keyword evidence="3 9" id="KW-0812">Transmembrane</keyword>
<dbReference type="GO" id="GO:0043190">
    <property type="term" value="C:ATP-binding cassette (ABC) transporter complex"/>
    <property type="evidence" value="ECO:0007669"/>
    <property type="project" value="InterPro"/>
</dbReference>
<feature type="transmembrane region" description="Helical" evidence="11">
    <location>
        <begin position="94"/>
        <end position="113"/>
    </location>
</feature>
<evidence type="ECO:0000256" key="1">
    <source>
        <dbReference type="ARBA" id="ARBA00004141"/>
    </source>
</evidence>
<dbReference type="Pfam" id="PF01297">
    <property type="entry name" value="ZnuA"/>
    <property type="match status" value="1"/>
</dbReference>
<feature type="transmembrane region" description="Helical" evidence="11">
    <location>
        <begin position="49"/>
        <end position="82"/>
    </location>
</feature>
<evidence type="ECO:0000256" key="9">
    <source>
        <dbReference type="RuleBase" id="RU003943"/>
    </source>
</evidence>
<evidence type="ECO:0000256" key="4">
    <source>
        <dbReference type="ARBA" id="ARBA00022989"/>
    </source>
</evidence>
<comment type="function">
    <text evidence="6">This protein is probably a component of a manganese permease, a binding protein-dependent, ATP-driven transport system.</text>
</comment>
<evidence type="ECO:0000256" key="2">
    <source>
        <dbReference type="ARBA" id="ARBA00008034"/>
    </source>
</evidence>
<feature type="transmembrane region" description="Helical" evidence="11">
    <location>
        <begin position="176"/>
        <end position="206"/>
    </location>
</feature>
<dbReference type="InterPro" id="IPR006127">
    <property type="entry name" value="ZnuA-like"/>
</dbReference>
<dbReference type="CDD" id="cd06550">
    <property type="entry name" value="TM_ABC_iron-siderophores_like"/>
    <property type="match status" value="1"/>
</dbReference>
<evidence type="ECO:0000256" key="7">
    <source>
        <dbReference type="ARBA" id="ARBA00073179"/>
    </source>
</evidence>
<keyword evidence="5 11" id="KW-0472">Membrane</keyword>
<dbReference type="FunFam" id="1.10.3470.10:FF:000003">
    <property type="entry name" value="Iron ABC transporter permease SitD"/>
    <property type="match status" value="1"/>
</dbReference>
<feature type="region of interest" description="Disordered" evidence="10">
    <location>
        <begin position="406"/>
        <end position="429"/>
    </location>
</feature>
<feature type="transmembrane region" description="Helical" evidence="11">
    <location>
        <begin position="282"/>
        <end position="300"/>
    </location>
</feature>
<name>A0A380E3G6_STAAU</name>
<comment type="similarity">
    <text evidence="8">Belongs to the bacterial solute-binding protein 9 family.</text>
</comment>
<evidence type="ECO:0000256" key="6">
    <source>
        <dbReference type="ARBA" id="ARBA00057828"/>
    </source>
</evidence>
<dbReference type="InterPro" id="IPR001626">
    <property type="entry name" value="ABC_TroCD"/>
</dbReference>
<dbReference type="Proteomes" id="UP000254502">
    <property type="component" value="Unassembled WGS sequence"/>
</dbReference>
<dbReference type="PANTHER" id="PTHR30477">
    <property type="entry name" value="ABC-TRANSPORTER METAL-BINDING PROTEIN"/>
    <property type="match status" value="1"/>
</dbReference>
<evidence type="ECO:0000256" key="11">
    <source>
        <dbReference type="SAM" id="Phobius"/>
    </source>
</evidence>
<evidence type="ECO:0000256" key="8">
    <source>
        <dbReference type="RuleBase" id="RU003512"/>
    </source>
</evidence>
<dbReference type="Gene3D" id="1.10.3470.10">
    <property type="entry name" value="ABC transporter involved in vitamin B12 uptake, BtuC"/>
    <property type="match status" value="1"/>
</dbReference>
<feature type="transmembrane region" description="Helical" evidence="11">
    <location>
        <begin position="218"/>
        <end position="242"/>
    </location>
</feature>
<sequence>MLEFVEHLFTYQFLNRALITSIIVGIVCGTVGSLIVLRGLSLMGDAMSHAVLPGVALSFLFGIPMFIGALITGMIASIFIGYITSSSKTKPDAAIGISFTAFLASGIIIISLINTTTDLYHILFGNLLAITNSAFLTTIVIGSIVLILIIIFYRPLMISTFDPTFSRMSGLNTTLLHYFVMLLLSLVTVASIQTVGIILVVALLITPASTAFLISKKLYSMMIIASLISVISSIVGLYYSYIYNIPSGATIVLCTFVIYIITLFFTKFTNRKKRGRFNMKKLVPLLLALLLLVAACGTGGKQSSDKSNGKLKVVTTNSILYDMAKNVGGDNVDIHSIVPVGQDPHEYEVKPKDIKKLTDADVILYNGLNLETGNGWFEKALEQAGKSLKDKKVIAVSKDVKPIYLNGEEGNKDKQDPHAWLSLDNGINT</sequence>
<dbReference type="PRINTS" id="PR00691">
    <property type="entry name" value="ADHESINB"/>
</dbReference>
<dbReference type="AlphaFoldDB" id="A0A380E3G6"/>
<dbReference type="InterPro" id="IPR006129">
    <property type="entry name" value="AdhesinB"/>
</dbReference>
<feature type="transmembrane region" description="Helical" evidence="11">
    <location>
        <begin position="248"/>
        <end position="270"/>
    </location>
</feature>
<dbReference type="GO" id="GO:0010043">
    <property type="term" value="P:response to zinc ion"/>
    <property type="evidence" value="ECO:0007669"/>
    <property type="project" value="TreeGrafter"/>
</dbReference>
<dbReference type="InterPro" id="IPR006128">
    <property type="entry name" value="Lipoprotein_PsaA-like"/>
</dbReference>
<dbReference type="SUPFAM" id="SSF81345">
    <property type="entry name" value="ABC transporter involved in vitamin B12 uptake, BtuC"/>
    <property type="match status" value="1"/>
</dbReference>
<evidence type="ECO:0000313" key="13">
    <source>
        <dbReference type="Proteomes" id="UP000254502"/>
    </source>
</evidence>
<evidence type="ECO:0000256" key="10">
    <source>
        <dbReference type="SAM" id="MobiDB-lite"/>
    </source>
</evidence>
<evidence type="ECO:0000256" key="3">
    <source>
        <dbReference type="ARBA" id="ARBA00022692"/>
    </source>
</evidence>
<protein>
    <recommendedName>
        <fullName evidence="7">Manganese transport system membrane protein MntC</fullName>
    </recommendedName>
</protein>
<dbReference type="GO" id="GO:0030001">
    <property type="term" value="P:metal ion transport"/>
    <property type="evidence" value="ECO:0007669"/>
    <property type="project" value="InterPro"/>
</dbReference>
<dbReference type="GO" id="GO:0071281">
    <property type="term" value="P:cellular response to iron ion"/>
    <property type="evidence" value="ECO:0007669"/>
    <property type="project" value="UniProtKB-ARBA"/>
</dbReference>
<dbReference type="GO" id="GO:0055085">
    <property type="term" value="P:transmembrane transport"/>
    <property type="evidence" value="ECO:0007669"/>
    <property type="project" value="InterPro"/>
</dbReference>
<comment type="subcellular location">
    <subcellularLocation>
        <location evidence="9">Cell membrane</location>
        <topology evidence="9">Multi-pass membrane protein</topology>
    </subcellularLocation>
    <subcellularLocation>
        <location evidence="1">Membrane</location>
        <topology evidence="1">Multi-pass membrane protein</topology>
    </subcellularLocation>
</comment>
<dbReference type="Pfam" id="PF00950">
    <property type="entry name" value="ABC-3"/>
    <property type="match status" value="1"/>
</dbReference>
<proteinExistence type="inferred from homology"/>
<dbReference type="SUPFAM" id="SSF53807">
    <property type="entry name" value="Helical backbone' metal receptor"/>
    <property type="match status" value="1"/>
</dbReference>
<reference evidence="12 13" key="1">
    <citation type="submission" date="2018-06" db="EMBL/GenBank/DDBJ databases">
        <authorList>
            <consortium name="Pathogen Informatics"/>
            <person name="Doyle S."/>
        </authorList>
    </citation>
    <scope>NUCLEOTIDE SEQUENCE [LARGE SCALE GENOMIC DNA]</scope>
    <source>
        <strain evidence="12 13">NCTC5664</strain>
    </source>
</reference>
<accession>A0A380E3G6</accession>
<organism evidence="12 13">
    <name type="scientific">Staphylococcus aureus</name>
    <dbReference type="NCBI Taxonomy" id="1280"/>
    <lineage>
        <taxon>Bacteria</taxon>
        <taxon>Bacillati</taxon>
        <taxon>Bacillota</taxon>
        <taxon>Bacilli</taxon>
        <taxon>Bacillales</taxon>
        <taxon>Staphylococcaceae</taxon>
        <taxon>Staphylococcus</taxon>
    </lineage>
</organism>
<dbReference type="PANTHER" id="PTHR30477:SF13">
    <property type="entry name" value="IRON TRANSPORT SYSTEM MEMBRANE PROTEIN HI_0360-RELATED"/>
    <property type="match status" value="1"/>
</dbReference>
<dbReference type="GO" id="GO:0007155">
    <property type="term" value="P:cell adhesion"/>
    <property type="evidence" value="ECO:0007669"/>
    <property type="project" value="InterPro"/>
</dbReference>
<feature type="transmembrane region" description="Helical" evidence="11">
    <location>
        <begin position="134"/>
        <end position="156"/>
    </location>
</feature>
<dbReference type="PRINTS" id="PR00690">
    <property type="entry name" value="ADHESNFAMILY"/>
</dbReference>
<keyword evidence="8" id="KW-0813">Transport</keyword>
<keyword evidence="4 11" id="KW-1133">Transmembrane helix</keyword>
<dbReference type="Gene3D" id="3.40.50.1980">
    <property type="entry name" value="Nitrogenase molybdenum iron protein domain"/>
    <property type="match status" value="1"/>
</dbReference>
<gene>
    <name evidence="12" type="primary">sitD</name>
    <name evidence="12" type="ORF">NCTC5664_03152</name>
</gene>
<dbReference type="EMBL" id="UHAQ01000003">
    <property type="protein sequence ID" value="SUK90398.1"/>
    <property type="molecule type" value="Genomic_DNA"/>
</dbReference>
<feature type="transmembrane region" description="Helical" evidence="11">
    <location>
        <begin position="17"/>
        <end position="37"/>
    </location>
</feature>
<dbReference type="InterPro" id="IPR037294">
    <property type="entry name" value="ABC_BtuC-like"/>
</dbReference>
<dbReference type="GO" id="GO:0046872">
    <property type="term" value="F:metal ion binding"/>
    <property type="evidence" value="ECO:0007669"/>
    <property type="project" value="InterPro"/>
</dbReference>
<comment type="similarity">
    <text evidence="2 9">Belongs to the ABC-3 integral membrane protein family.</text>
</comment>